<dbReference type="EMBL" id="SSOD01000001">
    <property type="protein sequence ID" value="THF65262.1"/>
    <property type="molecule type" value="Genomic_DNA"/>
</dbReference>
<dbReference type="RefSeq" id="WP_136383155.1">
    <property type="nucleotide sequence ID" value="NZ_SSOD01000001.1"/>
</dbReference>
<dbReference type="Pfam" id="PF01266">
    <property type="entry name" value="DAO"/>
    <property type="match status" value="1"/>
</dbReference>
<feature type="domain" description="FAD dependent oxidoreductase" evidence="3">
    <location>
        <begin position="33"/>
        <end position="386"/>
    </location>
</feature>
<dbReference type="PANTHER" id="PTHR13847:SF281">
    <property type="entry name" value="FAD DEPENDENT OXIDOREDUCTASE DOMAIN-CONTAINING PROTEIN"/>
    <property type="match status" value="1"/>
</dbReference>
<dbReference type="InterPro" id="IPR006076">
    <property type="entry name" value="FAD-dep_OxRdtase"/>
</dbReference>
<dbReference type="AlphaFoldDB" id="A0A4V3WC05"/>
<evidence type="ECO:0000259" key="3">
    <source>
        <dbReference type="Pfam" id="PF01266"/>
    </source>
</evidence>
<name>A0A4V3WC05_9RHOO</name>
<dbReference type="PANTHER" id="PTHR13847">
    <property type="entry name" value="SARCOSINE DEHYDROGENASE-RELATED"/>
    <property type="match status" value="1"/>
</dbReference>
<dbReference type="InterPro" id="IPR036188">
    <property type="entry name" value="FAD/NAD-bd_sf"/>
</dbReference>
<protein>
    <submittedName>
        <fullName evidence="4">FAD-binding oxidoreductase</fullName>
    </submittedName>
</protein>
<dbReference type="SUPFAM" id="SSF51905">
    <property type="entry name" value="FAD/NAD(P)-binding domain"/>
    <property type="match status" value="1"/>
</dbReference>
<evidence type="ECO:0000256" key="2">
    <source>
        <dbReference type="SAM" id="MobiDB-lite"/>
    </source>
</evidence>
<reference evidence="4 5" key="1">
    <citation type="submission" date="2019-04" db="EMBL/GenBank/DDBJ databases">
        <title>Azoarcus rhizosphaerae sp. nov. isolated from rhizosphere of Ficus religiosa.</title>
        <authorList>
            <person name="Lin S.-Y."/>
            <person name="Hameed A."/>
            <person name="Hsu Y.-H."/>
            <person name="Young C.-C."/>
        </authorList>
    </citation>
    <scope>NUCLEOTIDE SEQUENCE [LARGE SCALE GENOMIC DNA]</scope>
    <source>
        <strain evidence="4 5">CC-YHH848</strain>
    </source>
</reference>
<dbReference type="OrthoDB" id="9342835at2"/>
<keyword evidence="5" id="KW-1185">Reference proteome</keyword>
<evidence type="ECO:0000256" key="1">
    <source>
        <dbReference type="ARBA" id="ARBA00023002"/>
    </source>
</evidence>
<evidence type="ECO:0000313" key="5">
    <source>
        <dbReference type="Proteomes" id="UP000307956"/>
    </source>
</evidence>
<evidence type="ECO:0000313" key="4">
    <source>
        <dbReference type="EMBL" id="THF65262.1"/>
    </source>
</evidence>
<dbReference type="Gene3D" id="3.50.50.60">
    <property type="entry name" value="FAD/NAD(P)-binding domain"/>
    <property type="match status" value="1"/>
</dbReference>
<dbReference type="Gene3D" id="3.30.9.10">
    <property type="entry name" value="D-Amino Acid Oxidase, subunit A, domain 2"/>
    <property type="match status" value="1"/>
</dbReference>
<dbReference type="GO" id="GO:0005737">
    <property type="term" value="C:cytoplasm"/>
    <property type="evidence" value="ECO:0007669"/>
    <property type="project" value="TreeGrafter"/>
</dbReference>
<feature type="region of interest" description="Disordered" evidence="2">
    <location>
        <begin position="1"/>
        <end position="22"/>
    </location>
</feature>
<dbReference type="GO" id="GO:0016491">
    <property type="term" value="F:oxidoreductase activity"/>
    <property type="evidence" value="ECO:0007669"/>
    <property type="project" value="UniProtKB-KW"/>
</dbReference>
<keyword evidence="1" id="KW-0560">Oxidoreductase</keyword>
<comment type="caution">
    <text evidence="4">The sequence shown here is derived from an EMBL/GenBank/DDBJ whole genome shotgun (WGS) entry which is preliminary data.</text>
</comment>
<dbReference type="Proteomes" id="UP000307956">
    <property type="component" value="Unassembled WGS sequence"/>
</dbReference>
<accession>A0A4V3WC05</accession>
<gene>
    <name evidence="4" type="ORF">E6O51_01280</name>
</gene>
<proteinExistence type="predicted"/>
<organism evidence="4 5">
    <name type="scientific">Pseudothauera rhizosphaerae</name>
    <dbReference type="NCBI Taxonomy" id="2565932"/>
    <lineage>
        <taxon>Bacteria</taxon>
        <taxon>Pseudomonadati</taxon>
        <taxon>Pseudomonadota</taxon>
        <taxon>Betaproteobacteria</taxon>
        <taxon>Rhodocyclales</taxon>
        <taxon>Zoogloeaceae</taxon>
        <taxon>Pseudothauera</taxon>
    </lineage>
</organism>
<sequence>MTAAGTERTQTLWEATAAPPPATAALDGPVDADVAIIGAGYAGLSTALHLAEAGRRAVVLEAFEIGHGGAGRNNGMVIPALSRAYPADLRARFGPERGERFARLVANAARDTFELTRRHGIAADAVQNGWLQPAHSPGRAWQVRERYEQWAALGADVAHLDRSRTAELTGSPLYHGAWLAKSGGHVNPLKLVRGLARAAIDAGARIHTRSPAQALVPTDEGWRIDTPQGAVRAGSVVVATDAYADRLLPRLRRSIVPVRFFQLATAPLPEDVRTAALPGGHALSDTHADLYFARPTVDGRLVSGGALVFGQAWRRRLPGHVLQRLRRMFPALAADTRFDYAWDGKVAMTADFLPHLHQLAPGLITLTGYNGRGVALAVAAGRVLAQAAQGHPVDDLDIPATALRPLPLHGLIERIAGLELLRYRWRDLREVKV</sequence>